<dbReference type="InterPro" id="IPR003961">
    <property type="entry name" value="FN3_dom"/>
</dbReference>
<dbReference type="AlphaFoldDB" id="A0A1N7QX43"/>
<dbReference type="Pfam" id="PF18962">
    <property type="entry name" value="Por_Secre_tail"/>
    <property type="match status" value="1"/>
</dbReference>
<dbReference type="SUPFAM" id="SSF54060">
    <property type="entry name" value="His-Me finger endonucleases"/>
    <property type="match status" value="1"/>
</dbReference>
<dbReference type="STRING" id="373672.SAMN05421785_12148"/>
<dbReference type="InterPro" id="IPR026444">
    <property type="entry name" value="Secre_tail"/>
</dbReference>
<dbReference type="RefSeq" id="WP_084196507.1">
    <property type="nucleotide sequence ID" value="NZ_FTOV01000021.1"/>
</dbReference>
<evidence type="ECO:0000256" key="5">
    <source>
        <dbReference type="SAM" id="MobiDB-lite"/>
    </source>
</evidence>
<dbReference type="InterPro" id="IPR013783">
    <property type="entry name" value="Ig-like_fold"/>
</dbReference>
<evidence type="ECO:0000259" key="7">
    <source>
        <dbReference type="PROSITE" id="PS50853"/>
    </source>
</evidence>
<keyword evidence="2" id="KW-0540">Nuclease</keyword>
<protein>
    <submittedName>
        <fullName evidence="8">Por secretion system C-terminal sorting domain-containing protein</fullName>
    </submittedName>
</protein>
<dbReference type="Gene3D" id="2.60.40.10">
    <property type="entry name" value="Immunoglobulins"/>
    <property type="match status" value="2"/>
</dbReference>
<keyword evidence="3 6" id="KW-0732">Signal</keyword>
<evidence type="ECO:0000256" key="6">
    <source>
        <dbReference type="SAM" id="SignalP"/>
    </source>
</evidence>
<dbReference type="SMART" id="SM00060">
    <property type="entry name" value="FN3"/>
    <property type="match status" value="2"/>
</dbReference>
<dbReference type="EMBL" id="FTOV01000021">
    <property type="protein sequence ID" value="SIT27438.1"/>
    <property type="molecule type" value="Genomic_DNA"/>
</dbReference>
<dbReference type="PANTHER" id="PTHR33607">
    <property type="entry name" value="ENDONUCLEASE-1"/>
    <property type="match status" value="1"/>
</dbReference>
<feature type="region of interest" description="Disordered" evidence="5">
    <location>
        <begin position="346"/>
        <end position="366"/>
    </location>
</feature>
<proteinExistence type="inferred from homology"/>
<feature type="chain" id="PRO_5011958589" evidence="6">
    <location>
        <begin position="18"/>
        <end position="686"/>
    </location>
</feature>
<dbReference type="GO" id="GO:0016787">
    <property type="term" value="F:hydrolase activity"/>
    <property type="evidence" value="ECO:0007669"/>
    <property type="project" value="UniProtKB-KW"/>
</dbReference>
<evidence type="ECO:0000256" key="1">
    <source>
        <dbReference type="ARBA" id="ARBA00006429"/>
    </source>
</evidence>
<keyword evidence="4" id="KW-0378">Hydrolase</keyword>
<dbReference type="PANTHER" id="PTHR33607:SF2">
    <property type="entry name" value="ENDONUCLEASE-1"/>
    <property type="match status" value="1"/>
</dbReference>
<evidence type="ECO:0000256" key="4">
    <source>
        <dbReference type="ARBA" id="ARBA00022801"/>
    </source>
</evidence>
<dbReference type="SUPFAM" id="SSF49265">
    <property type="entry name" value="Fibronectin type III"/>
    <property type="match status" value="1"/>
</dbReference>
<sequence length="686" mass="72949">MKKQLLMWGFASVLANAQAPAGYYNSANGLSGASLKTALSSIITNGHQDKGYNALWTGFKITDIDKNYENDGSILDIYSENPTGADPYNFIPVTNQCGTYTEEGNCYNREHLIPQSLFNSASPMYSDINFIRATDGKVNAMRADYPFGIVGTATSLSSNGSKLGSSASPGYSGIVFEPVNEFKGDIARMIFYFVTRYQSKLATFSSGDILGNSTFPGLQTWELNVLLAWHNQDPVSQAEINRNNASYAYQGNRNPFIDNPNYVNQIWAPADTQAPTTVTGLSVSGTTSSSVSLSWNASTDNVGVTSYNVYMNGNLQATVNSTSTTISGLSPSTNYPFYIVAKDAAGNSSPNSSTVSGTTNAPIDTQAPSTVTGLAVTGTSPSSISLSWNASADNVGVTSYDVYMNGNLKTSVSATSATISGLNASTTYTFNVIAKDAAGNSSANSSTVSGTTDAVPPPTNCVYENFENIPAGTTGYLTRTWTNNGITWTATDARTDQTISNKAITIRDGALTSSSSANGIGSLTVTTQLKFTGSNGTFTVKVNGTAVGTIPYNISAATTTISNINISGNVVVTLENNSTTNRVAIDDLSWTCYSGMAKQIQSISPETISDQNTLQISPNPVSNNEIFVKGEMQNIKKAEIYNLHGKVMQTIDQPFKNSKNSIKIKNLEQGIYILKLDASSLKFIVK</sequence>
<evidence type="ECO:0000256" key="3">
    <source>
        <dbReference type="ARBA" id="ARBA00022729"/>
    </source>
</evidence>
<comment type="similarity">
    <text evidence="1">Belongs to the EndA/NucM nuclease family.</text>
</comment>
<evidence type="ECO:0000256" key="2">
    <source>
        <dbReference type="ARBA" id="ARBA00022722"/>
    </source>
</evidence>
<dbReference type="InterPro" id="IPR044925">
    <property type="entry name" value="His-Me_finger_sf"/>
</dbReference>
<feature type="domain" description="Fibronectin type-III" evidence="7">
    <location>
        <begin position="367"/>
        <end position="458"/>
    </location>
</feature>
<dbReference type="Pfam" id="PF04231">
    <property type="entry name" value="Endonuclease_1"/>
    <property type="match status" value="1"/>
</dbReference>
<organism evidence="8 9">
    <name type="scientific">Chryseobacterium gambrini</name>
    <dbReference type="NCBI Taxonomy" id="373672"/>
    <lineage>
        <taxon>Bacteria</taxon>
        <taxon>Pseudomonadati</taxon>
        <taxon>Bacteroidota</taxon>
        <taxon>Flavobacteriia</taxon>
        <taxon>Flavobacteriales</taxon>
        <taxon>Weeksellaceae</taxon>
        <taxon>Chryseobacterium group</taxon>
        <taxon>Chryseobacterium</taxon>
    </lineage>
</organism>
<dbReference type="InterPro" id="IPR007346">
    <property type="entry name" value="Endonuclease-I"/>
</dbReference>
<dbReference type="Proteomes" id="UP000185781">
    <property type="component" value="Unassembled WGS sequence"/>
</dbReference>
<dbReference type="InterPro" id="IPR036116">
    <property type="entry name" value="FN3_sf"/>
</dbReference>
<dbReference type="CDD" id="cd00063">
    <property type="entry name" value="FN3"/>
    <property type="match status" value="2"/>
</dbReference>
<evidence type="ECO:0000313" key="9">
    <source>
        <dbReference type="Proteomes" id="UP000185781"/>
    </source>
</evidence>
<dbReference type="OrthoDB" id="5485925at2"/>
<dbReference type="NCBIfam" id="TIGR04183">
    <property type="entry name" value="Por_Secre_tail"/>
    <property type="match status" value="1"/>
</dbReference>
<dbReference type="Pfam" id="PF00041">
    <property type="entry name" value="fn3"/>
    <property type="match status" value="2"/>
</dbReference>
<feature type="domain" description="Fibronectin type-III" evidence="7">
    <location>
        <begin position="274"/>
        <end position="362"/>
    </location>
</feature>
<accession>A0A1N7QX43</accession>
<name>A0A1N7QX43_9FLAO</name>
<feature type="signal peptide" evidence="6">
    <location>
        <begin position="1"/>
        <end position="17"/>
    </location>
</feature>
<reference evidence="8 9" key="1">
    <citation type="submission" date="2017-01" db="EMBL/GenBank/DDBJ databases">
        <authorList>
            <person name="Mah S.A."/>
            <person name="Swanson W.J."/>
            <person name="Moy G.W."/>
            <person name="Vacquier V.D."/>
        </authorList>
    </citation>
    <scope>NUCLEOTIDE SEQUENCE [LARGE SCALE GENOMIC DNA]</scope>
    <source>
        <strain evidence="8 9">DSM 18014</strain>
    </source>
</reference>
<evidence type="ECO:0000313" key="8">
    <source>
        <dbReference type="EMBL" id="SIT27438.1"/>
    </source>
</evidence>
<dbReference type="PROSITE" id="PS50853">
    <property type="entry name" value="FN3"/>
    <property type="match status" value="2"/>
</dbReference>
<dbReference type="GO" id="GO:0004518">
    <property type="term" value="F:nuclease activity"/>
    <property type="evidence" value="ECO:0007669"/>
    <property type="project" value="UniProtKB-KW"/>
</dbReference>
<gene>
    <name evidence="8" type="ORF">SAMN05421785_12148</name>
</gene>